<dbReference type="GO" id="GO:0005737">
    <property type="term" value="C:cytoplasm"/>
    <property type="evidence" value="ECO:0007669"/>
    <property type="project" value="UniProtKB-ARBA"/>
</dbReference>
<dbReference type="InterPro" id="IPR023394">
    <property type="entry name" value="Sec7_C_sf"/>
</dbReference>
<dbReference type="GO" id="GO:0005085">
    <property type="term" value="F:guanyl-nucleotide exchange factor activity"/>
    <property type="evidence" value="ECO:0007669"/>
    <property type="project" value="InterPro"/>
</dbReference>
<name>A0A2G8JNR5_STIJA</name>
<dbReference type="InterPro" id="IPR035999">
    <property type="entry name" value="Sec7_dom_sf"/>
</dbReference>
<sequence length="208" mass="23382">MASKVSSVVGDLHGNDERVTIGTRTRRISRYAPSLNLPTAEDIIALKQKKKVMSTGSELFNQKASKGIAYLQEKGILQTPMDPDEVAVFIREGPGLDKKVIGEYLSAKKNAKVLEAFMRTFQLEETRLDESLRMFLETFRLPGEAPVIQHVLEHFAESWHTCNHHPFADSDAAFTLAYAVIMLNVDQHNHNAKKQNIPMNLSGFEMVQ</sequence>
<evidence type="ECO:0000259" key="1">
    <source>
        <dbReference type="PROSITE" id="PS50190"/>
    </source>
</evidence>
<dbReference type="PROSITE" id="PS50190">
    <property type="entry name" value="SEC7"/>
    <property type="match status" value="1"/>
</dbReference>
<accession>A0A2G8JNR5</accession>
<dbReference type="GO" id="GO:0012505">
    <property type="term" value="C:endomembrane system"/>
    <property type="evidence" value="ECO:0007669"/>
    <property type="project" value="UniProtKB-ARBA"/>
</dbReference>
<comment type="caution">
    <text evidence="2">The sequence shown here is derived from an EMBL/GenBank/DDBJ whole genome shotgun (WGS) entry which is preliminary data.</text>
</comment>
<dbReference type="GO" id="GO:0016192">
    <property type="term" value="P:vesicle-mediated transport"/>
    <property type="evidence" value="ECO:0007669"/>
    <property type="project" value="UniProtKB-ARBA"/>
</dbReference>
<dbReference type="EMBL" id="MRZV01001508">
    <property type="protein sequence ID" value="PIK37412.1"/>
    <property type="molecule type" value="Genomic_DNA"/>
</dbReference>
<protein>
    <submittedName>
        <fullName evidence="2">Putative golgi-specific brefeldin A-resistance guanine nucleotide exchange factor 1 isoform X2</fullName>
    </submittedName>
</protein>
<dbReference type="SMART" id="SM00222">
    <property type="entry name" value="Sec7"/>
    <property type="match status" value="1"/>
</dbReference>
<proteinExistence type="predicted"/>
<dbReference type="Pfam" id="PF01369">
    <property type="entry name" value="Sec7"/>
    <property type="match status" value="1"/>
</dbReference>
<dbReference type="PANTHER" id="PTHR10663">
    <property type="entry name" value="GUANYL-NUCLEOTIDE EXCHANGE FACTOR"/>
    <property type="match status" value="1"/>
</dbReference>
<dbReference type="Gene3D" id="1.10.1000.11">
    <property type="entry name" value="Arf Nucleotide-binding Site Opener,domain 2"/>
    <property type="match status" value="1"/>
</dbReference>
<evidence type="ECO:0000313" key="3">
    <source>
        <dbReference type="Proteomes" id="UP000230750"/>
    </source>
</evidence>
<dbReference type="AlphaFoldDB" id="A0A2G8JNR5"/>
<dbReference type="Gene3D" id="1.10.220.20">
    <property type="match status" value="1"/>
</dbReference>
<dbReference type="PANTHER" id="PTHR10663:SF388">
    <property type="entry name" value="GOLGI-SPECIFIC BREFELDIN A-RESISTANCE GUANINE NUCLEOTIDE EXCHANGE FACTOR 1"/>
    <property type="match status" value="1"/>
</dbReference>
<organism evidence="2 3">
    <name type="scientific">Stichopus japonicus</name>
    <name type="common">Sea cucumber</name>
    <dbReference type="NCBI Taxonomy" id="307972"/>
    <lineage>
        <taxon>Eukaryota</taxon>
        <taxon>Metazoa</taxon>
        <taxon>Echinodermata</taxon>
        <taxon>Eleutherozoa</taxon>
        <taxon>Echinozoa</taxon>
        <taxon>Holothuroidea</taxon>
        <taxon>Aspidochirotacea</taxon>
        <taxon>Aspidochirotida</taxon>
        <taxon>Stichopodidae</taxon>
        <taxon>Apostichopus</taxon>
    </lineage>
</organism>
<keyword evidence="3" id="KW-1185">Reference proteome</keyword>
<feature type="domain" description="SEC7" evidence="1">
    <location>
        <begin position="42"/>
        <end position="204"/>
    </location>
</feature>
<dbReference type="GO" id="GO:0032012">
    <property type="term" value="P:regulation of ARF protein signal transduction"/>
    <property type="evidence" value="ECO:0007669"/>
    <property type="project" value="InterPro"/>
</dbReference>
<dbReference type="Proteomes" id="UP000230750">
    <property type="component" value="Unassembled WGS sequence"/>
</dbReference>
<dbReference type="InterPro" id="IPR000904">
    <property type="entry name" value="Sec7_dom"/>
</dbReference>
<dbReference type="STRING" id="307972.A0A2G8JNR5"/>
<dbReference type="SUPFAM" id="SSF48425">
    <property type="entry name" value="Sec7 domain"/>
    <property type="match status" value="1"/>
</dbReference>
<gene>
    <name evidence="2" type="ORF">BSL78_25757</name>
</gene>
<evidence type="ECO:0000313" key="2">
    <source>
        <dbReference type="EMBL" id="PIK37412.1"/>
    </source>
</evidence>
<dbReference type="OrthoDB" id="10258608at2759"/>
<dbReference type="CDD" id="cd00171">
    <property type="entry name" value="Sec7"/>
    <property type="match status" value="1"/>
</dbReference>
<reference evidence="2 3" key="1">
    <citation type="journal article" date="2017" name="PLoS Biol.">
        <title>The sea cucumber genome provides insights into morphological evolution and visceral regeneration.</title>
        <authorList>
            <person name="Zhang X."/>
            <person name="Sun L."/>
            <person name="Yuan J."/>
            <person name="Sun Y."/>
            <person name="Gao Y."/>
            <person name="Zhang L."/>
            <person name="Li S."/>
            <person name="Dai H."/>
            <person name="Hamel J.F."/>
            <person name="Liu C."/>
            <person name="Yu Y."/>
            <person name="Liu S."/>
            <person name="Lin W."/>
            <person name="Guo K."/>
            <person name="Jin S."/>
            <person name="Xu P."/>
            <person name="Storey K.B."/>
            <person name="Huan P."/>
            <person name="Zhang T."/>
            <person name="Zhou Y."/>
            <person name="Zhang J."/>
            <person name="Lin C."/>
            <person name="Li X."/>
            <person name="Xing L."/>
            <person name="Huo D."/>
            <person name="Sun M."/>
            <person name="Wang L."/>
            <person name="Mercier A."/>
            <person name="Li F."/>
            <person name="Yang H."/>
            <person name="Xiang J."/>
        </authorList>
    </citation>
    <scope>NUCLEOTIDE SEQUENCE [LARGE SCALE GENOMIC DNA]</scope>
    <source>
        <strain evidence="2">Shaxun</strain>
        <tissue evidence="2">Muscle</tissue>
    </source>
</reference>